<evidence type="ECO:0000313" key="2">
    <source>
        <dbReference type="Proteomes" id="UP000293846"/>
    </source>
</evidence>
<comment type="caution">
    <text evidence="1">The sequence shown here is derived from an EMBL/GenBank/DDBJ whole genome shotgun (WGS) entry which is preliminary data.</text>
</comment>
<name>A0A4R1ATY3_9BACI</name>
<protein>
    <submittedName>
        <fullName evidence="1">Uncharacterized protein</fullName>
    </submittedName>
</protein>
<gene>
    <name evidence="1" type="ORF">E0Y62_25795</name>
</gene>
<accession>A0A4R1ATY3</accession>
<keyword evidence="2" id="KW-1185">Reference proteome</keyword>
<dbReference type="Proteomes" id="UP000293846">
    <property type="component" value="Unassembled WGS sequence"/>
</dbReference>
<evidence type="ECO:0000313" key="1">
    <source>
        <dbReference type="EMBL" id="TCJ01083.1"/>
    </source>
</evidence>
<sequence>MGMYQNIQDILKVLRNDEEILRLLYYMPKNIAKKIPDPLDKSLPDILTFDPLELKKIREDLIMLTPKDDDLVNASKCRLFVYLGDRFPNGGRKSFQTVTQDVVVDIFCQADFENGDMRSNRIADRLNDIFCLKPVTGLGKMDYSRGRIISRVPSQYVAYQHVYEFGGTKS</sequence>
<organism evidence="1 2">
    <name type="scientific">Cytobacillus praedii</name>
    <dbReference type="NCBI Taxonomy" id="1742358"/>
    <lineage>
        <taxon>Bacteria</taxon>
        <taxon>Bacillati</taxon>
        <taxon>Bacillota</taxon>
        <taxon>Bacilli</taxon>
        <taxon>Bacillales</taxon>
        <taxon>Bacillaceae</taxon>
        <taxon>Cytobacillus</taxon>
    </lineage>
</organism>
<reference evidence="1 2" key="1">
    <citation type="submission" date="2019-03" db="EMBL/GenBank/DDBJ databases">
        <authorList>
            <person name="Jensen L."/>
            <person name="Storgaard J."/>
            <person name="Sulaj E."/>
            <person name="Schramm A."/>
            <person name="Marshall I.P.G."/>
        </authorList>
    </citation>
    <scope>NUCLEOTIDE SEQUENCE [LARGE SCALE GENOMIC DNA]</scope>
    <source>
        <strain evidence="1 2">2017H2G3</strain>
    </source>
</reference>
<dbReference type="AlphaFoldDB" id="A0A4R1ATY3"/>
<proteinExistence type="predicted"/>
<dbReference type="OrthoDB" id="2733002at2"/>
<dbReference type="EMBL" id="SJTH01000084">
    <property type="protein sequence ID" value="TCJ01083.1"/>
    <property type="molecule type" value="Genomic_DNA"/>
</dbReference>
<dbReference type="RefSeq" id="WP_131239340.1">
    <property type="nucleotide sequence ID" value="NZ_SJTH01000084.1"/>
</dbReference>